<feature type="region of interest" description="Disordered" evidence="13">
    <location>
        <begin position="268"/>
        <end position="288"/>
    </location>
</feature>
<dbReference type="GO" id="GO:0004831">
    <property type="term" value="F:tyrosine-tRNA ligase activity"/>
    <property type="evidence" value="ECO:0007669"/>
    <property type="project" value="UniProtKB-EC"/>
</dbReference>
<comment type="subcellular location">
    <subcellularLocation>
        <location evidence="2">Cytoplasm</location>
        <location evidence="2">Cytosol</location>
    </subcellularLocation>
</comment>
<reference evidence="14 15" key="1">
    <citation type="submission" date="2014-06" db="EMBL/GenBank/DDBJ databases">
        <authorList>
            <person name="Swart Estienne"/>
        </authorList>
    </citation>
    <scope>NUCLEOTIDE SEQUENCE [LARGE SCALE GENOMIC DNA]</scope>
    <source>
        <strain evidence="14 15">130c</strain>
    </source>
</reference>
<evidence type="ECO:0000256" key="2">
    <source>
        <dbReference type="ARBA" id="ARBA00004514"/>
    </source>
</evidence>
<dbReference type="Proteomes" id="UP000039865">
    <property type="component" value="Unassembled WGS sequence"/>
</dbReference>
<dbReference type="PANTHER" id="PTHR46264:SF4">
    <property type="entry name" value="TYROSINE--TRNA LIGASE, CYTOPLASMIC"/>
    <property type="match status" value="1"/>
</dbReference>
<dbReference type="AlphaFoldDB" id="A0A078AEY0"/>
<evidence type="ECO:0000313" key="15">
    <source>
        <dbReference type="Proteomes" id="UP000039865"/>
    </source>
</evidence>
<dbReference type="Gene3D" id="3.40.50.620">
    <property type="entry name" value="HUPs"/>
    <property type="match status" value="2"/>
</dbReference>
<keyword evidence="10" id="KW-0030">Aminoacyl-tRNA synthetase</keyword>
<comment type="similarity">
    <text evidence="3">Belongs to the class-I aminoacyl-tRNA synthetase family.</text>
</comment>
<accession>A0A078AEY0</accession>
<evidence type="ECO:0000313" key="14">
    <source>
        <dbReference type="EMBL" id="CDW80780.1"/>
    </source>
</evidence>
<dbReference type="InParanoid" id="A0A078AEY0"/>
<keyword evidence="7" id="KW-0547">Nucleotide-binding</keyword>
<keyword evidence="9" id="KW-0648">Protein biosynthesis</keyword>
<name>A0A078AEY0_STYLE</name>
<dbReference type="InterPro" id="IPR002305">
    <property type="entry name" value="aa-tRNA-synth_Ic"/>
</dbReference>
<keyword evidence="8" id="KW-0067">ATP-binding</keyword>
<proteinExistence type="inferred from homology"/>
<evidence type="ECO:0000256" key="6">
    <source>
        <dbReference type="ARBA" id="ARBA00022598"/>
    </source>
</evidence>
<keyword evidence="5" id="KW-0963">Cytoplasm</keyword>
<keyword evidence="15" id="KW-1185">Reference proteome</keyword>
<evidence type="ECO:0000256" key="5">
    <source>
        <dbReference type="ARBA" id="ARBA00022490"/>
    </source>
</evidence>
<evidence type="ECO:0000256" key="8">
    <source>
        <dbReference type="ARBA" id="ARBA00022840"/>
    </source>
</evidence>
<evidence type="ECO:0000256" key="11">
    <source>
        <dbReference type="ARBA" id="ARBA00033323"/>
    </source>
</evidence>
<protein>
    <recommendedName>
        <fullName evidence="4">tyrosine--tRNA ligase</fullName>
        <ecNumber evidence="4">6.1.1.1</ecNumber>
    </recommendedName>
    <alternativeName>
        <fullName evidence="11">Tyrosyl-tRNA synthetase</fullName>
    </alternativeName>
</protein>
<evidence type="ECO:0000256" key="12">
    <source>
        <dbReference type="ARBA" id="ARBA00048248"/>
    </source>
</evidence>
<keyword evidence="6 14" id="KW-0436">Ligase</keyword>
<evidence type="ECO:0000256" key="9">
    <source>
        <dbReference type="ARBA" id="ARBA00022917"/>
    </source>
</evidence>
<gene>
    <name evidence="14" type="primary">Contig7061.g7554</name>
    <name evidence="14" type="ORF">STYLEM_9784</name>
</gene>
<comment type="catalytic activity">
    <reaction evidence="12">
        <text>tRNA(Tyr) + L-tyrosine + ATP = L-tyrosyl-tRNA(Tyr) + AMP + diphosphate + H(+)</text>
        <dbReference type="Rhea" id="RHEA:10220"/>
        <dbReference type="Rhea" id="RHEA-COMP:9706"/>
        <dbReference type="Rhea" id="RHEA-COMP:9707"/>
        <dbReference type="ChEBI" id="CHEBI:15378"/>
        <dbReference type="ChEBI" id="CHEBI:30616"/>
        <dbReference type="ChEBI" id="CHEBI:33019"/>
        <dbReference type="ChEBI" id="CHEBI:58315"/>
        <dbReference type="ChEBI" id="CHEBI:78442"/>
        <dbReference type="ChEBI" id="CHEBI:78536"/>
        <dbReference type="ChEBI" id="CHEBI:456215"/>
        <dbReference type="EC" id="6.1.1.1"/>
    </reaction>
</comment>
<dbReference type="PANTHER" id="PTHR46264">
    <property type="entry name" value="TYROSINE-TRNA LIGASE"/>
    <property type="match status" value="1"/>
</dbReference>
<dbReference type="GO" id="GO:0005829">
    <property type="term" value="C:cytosol"/>
    <property type="evidence" value="ECO:0007669"/>
    <property type="project" value="UniProtKB-SubCell"/>
</dbReference>
<dbReference type="OrthoDB" id="197206at2759"/>
<dbReference type="GO" id="GO:0005524">
    <property type="term" value="F:ATP binding"/>
    <property type="evidence" value="ECO:0007669"/>
    <property type="project" value="UniProtKB-KW"/>
</dbReference>
<dbReference type="NCBIfam" id="NF006330">
    <property type="entry name" value="PRK08560.1"/>
    <property type="match status" value="1"/>
</dbReference>
<dbReference type="EMBL" id="CCKQ01009302">
    <property type="protein sequence ID" value="CDW80780.1"/>
    <property type="molecule type" value="Genomic_DNA"/>
</dbReference>
<evidence type="ECO:0000256" key="13">
    <source>
        <dbReference type="SAM" id="MobiDB-lite"/>
    </source>
</evidence>
<dbReference type="InterPro" id="IPR050489">
    <property type="entry name" value="Tyr-tRNA_synthase"/>
</dbReference>
<dbReference type="FunFam" id="3.40.50.620:FF:000103">
    <property type="entry name" value="tyrosine--tRNA ligase 1, cytoplasmic"/>
    <property type="match status" value="1"/>
</dbReference>
<comment type="function">
    <text evidence="1">Catalyzes the attachment of tyrosine to tRNA(Tyr) in a two-step reaction: tyrosine is first activated by ATP to form Tyr-AMP and then transferred to the acceptor end of tRNA(Tyr).</text>
</comment>
<evidence type="ECO:0000256" key="10">
    <source>
        <dbReference type="ARBA" id="ARBA00023146"/>
    </source>
</evidence>
<evidence type="ECO:0000256" key="4">
    <source>
        <dbReference type="ARBA" id="ARBA00013160"/>
    </source>
</evidence>
<dbReference type="InterPro" id="IPR014729">
    <property type="entry name" value="Rossmann-like_a/b/a_fold"/>
</dbReference>
<sequence length="770" mass="89384">MSTIKLLQRIHSQKPSVDFQKLEKQRKEQEKIIACISDHPHIFKVKGNMPSANRNKPIEFRIIREERMITQDSPEGLPKIQSQRQILDQSAKNLYEILTPQNRQNLMNRAISQQTIQTNLDRSMDKSQLSIKSKTPLQFKDEPDLQPDRKVRFQEVMPLNDMKEYTVEISFTKSKLLIIVARRIHHYKLEFPIVQGKKILTSLNLSFKALASLLKLSSSKTLYIENLQKILYPRGDSLNLINKEFNDTSFDSRRQKYLESKLLTSENSPKNMKSTLDHSEVKNHKTPLSYSPSTEEIFQLARLKQDNFIFHSKKISHTSMNKNFNDNEKTKTEMGRILNQDLMEGIHIKDQSFIETPTYRTSLVFQEDLNSKKPQYQQQVQEEVKQQNTQSSQAGLDLNQRDINEFFNPRPSELSLDEKVKLVLEVGEEVIMAEEISSLLSRKQFWNCYDGFEPSGRMHIAQGIMKSINVNKITKAGGVFIFWVADWFALLNNKMGGDLEKIQVVGRYFVEVWRAAGMNLANVKFLWASEEINKRPEEYWQTVIDISRKASISRIKRCATIMGRSEGDDMPAAQILYPCMQCADIFFLKADVCQLGMDQRKVNMLAREYCDSIQKQDKPIIVSHHMMMGLKEGQAKMSKSDPDSAIFMEDTVEDVNRKIKKAFCPEKQIKDNPIIDYLRYIVFEKFNPVVIKRDAINGGDLFYQKFSELEADYAEGKIHPKDLKSNVASYINQLLQPVRDHFEKDPYAKKLLETIKKWQEEMAKKGIATK</sequence>
<dbReference type="SUPFAM" id="SSF52374">
    <property type="entry name" value="Nucleotidylyl transferase"/>
    <property type="match status" value="1"/>
</dbReference>
<dbReference type="FunFam" id="3.40.50.620:FF:000085">
    <property type="entry name" value="Tyrosine--tRNA ligase 1 cytoplasmic"/>
    <property type="match status" value="1"/>
</dbReference>
<dbReference type="Pfam" id="PF00579">
    <property type="entry name" value="tRNA-synt_1b"/>
    <property type="match status" value="1"/>
</dbReference>
<dbReference type="EC" id="6.1.1.1" evidence="4"/>
<dbReference type="GO" id="GO:0006437">
    <property type="term" value="P:tyrosyl-tRNA aminoacylation"/>
    <property type="evidence" value="ECO:0007669"/>
    <property type="project" value="TreeGrafter"/>
</dbReference>
<organism evidence="14 15">
    <name type="scientific">Stylonychia lemnae</name>
    <name type="common">Ciliate</name>
    <dbReference type="NCBI Taxonomy" id="5949"/>
    <lineage>
        <taxon>Eukaryota</taxon>
        <taxon>Sar</taxon>
        <taxon>Alveolata</taxon>
        <taxon>Ciliophora</taxon>
        <taxon>Intramacronucleata</taxon>
        <taxon>Spirotrichea</taxon>
        <taxon>Stichotrichia</taxon>
        <taxon>Sporadotrichida</taxon>
        <taxon>Oxytrichidae</taxon>
        <taxon>Stylonychinae</taxon>
        <taxon>Stylonychia</taxon>
    </lineage>
</organism>
<evidence type="ECO:0000256" key="3">
    <source>
        <dbReference type="ARBA" id="ARBA00005594"/>
    </source>
</evidence>
<evidence type="ECO:0000256" key="1">
    <source>
        <dbReference type="ARBA" id="ARBA00002025"/>
    </source>
</evidence>
<evidence type="ECO:0000256" key="7">
    <source>
        <dbReference type="ARBA" id="ARBA00022741"/>
    </source>
</evidence>